<protein>
    <recommendedName>
        <fullName evidence="5">DUF3970 domain-containing protein</fullName>
    </recommendedName>
</protein>
<evidence type="ECO:0000313" key="4">
    <source>
        <dbReference type="Proteomes" id="UP000478483"/>
    </source>
</evidence>
<dbReference type="Proteomes" id="UP000284051">
    <property type="component" value="Unassembled WGS sequence"/>
</dbReference>
<accession>A0A3R6L083</accession>
<dbReference type="RefSeq" id="WP_015516251.1">
    <property type="nucleotide sequence ID" value="NZ_QRID01000028.1"/>
</dbReference>
<comment type="caution">
    <text evidence="2">The sequence shown here is derived from an EMBL/GenBank/DDBJ whole genome shotgun (WGS) entry which is preliminary data.</text>
</comment>
<reference evidence="2 3" key="1">
    <citation type="submission" date="2018-08" db="EMBL/GenBank/DDBJ databases">
        <title>A genome reference for cultivated species of the human gut microbiota.</title>
        <authorList>
            <person name="Zou Y."/>
            <person name="Xue W."/>
            <person name="Luo G."/>
        </authorList>
    </citation>
    <scope>NUCLEOTIDE SEQUENCE [LARGE SCALE GENOMIC DNA]</scope>
    <source>
        <strain evidence="2 3">AM22-21LB</strain>
    </source>
</reference>
<evidence type="ECO:0000313" key="3">
    <source>
        <dbReference type="Proteomes" id="UP000284051"/>
    </source>
</evidence>
<proteinExistence type="predicted"/>
<organism evidence="2 3">
    <name type="scientific">Roseburia intestinalis</name>
    <dbReference type="NCBI Taxonomy" id="166486"/>
    <lineage>
        <taxon>Bacteria</taxon>
        <taxon>Bacillati</taxon>
        <taxon>Bacillota</taxon>
        <taxon>Clostridia</taxon>
        <taxon>Lachnospirales</taxon>
        <taxon>Lachnospiraceae</taxon>
        <taxon>Roseburia</taxon>
    </lineage>
</organism>
<name>A0A3R6L083_9FIRM</name>
<dbReference type="EMBL" id="WNAJ01000034">
    <property type="protein sequence ID" value="MTR86976.1"/>
    <property type="molecule type" value="Genomic_DNA"/>
</dbReference>
<gene>
    <name evidence="2" type="ORF">DW264_17700</name>
    <name evidence="1" type="ORF">GMD50_18465</name>
</gene>
<evidence type="ECO:0008006" key="5">
    <source>
        <dbReference type="Google" id="ProtNLM"/>
    </source>
</evidence>
<evidence type="ECO:0000313" key="1">
    <source>
        <dbReference type="EMBL" id="MTR86976.1"/>
    </source>
</evidence>
<dbReference type="EMBL" id="QRID01000028">
    <property type="protein sequence ID" value="RHG24725.1"/>
    <property type="molecule type" value="Genomic_DNA"/>
</dbReference>
<reference evidence="1 4" key="2">
    <citation type="journal article" date="2019" name="Nat. Med.">
        <title>A library of human gut bacterial isolates paired with longitudinal multiomics data enables mechanistic microbiome research.</title>
        <authorList>
            <person name="Poyet M."/>
            <person name="Groussin M."/>
            <person name="Gibbons S.M."/>
            <person name="Avila-Pacheco J."/>
            <person name="Jiang X."/>
            <person name="Kearney S.M."/>
            <person name="Perrotta A.R."/>
            <person name="Berdy B."/>
            <person name="Zhao S."/>
            <person name="Lieberman T.D."/>
            <person name="Swanson P.K."/>
            <person name="Smith M."/>
            <person name="Roesemann S."/>
            <person name="Alexander J.E."/>
            <person name="Rich S.A."/>
            <person name="Livny J."/>
            <person name="Vlamakis H."/>
            <person name="Clish C."/>
            <person name="Bullock K."/>
            <person name="Deik A."/>
            <person name="Scott J."/>
            <person name="Pierce K.A."/>
            <person name="Xavier R.J."/>
            <person name="Alm E.J."/>
        </authorList>
    </citation>
    <scope>NUCLEOTIDE SEQUENCE [LARGE SCALE GENOMIC DNA]</scope>
    <source>
        <strain evidence="1 4">BIOML-A1</strain>
    </source>
</reference>
<dbReference type="Proteomes" id="UP000478483">
    <property type="component" value="Unassembled WGS sequence"/>
</dbReference>
<dbReference type="AlphaFoldDB" id="A0A3R6L083"/>
<sequence length="59" mass="7017">MLKVRLMGTKNDIVWFQKILQRHPKVEVLEISELYSNKGTNKYYRAYAEVQKSNVKSSR</sequence>
<evidence type="ECO:0000313" key="2">
    <source>
        <dbReference type="EMBL" id="RHG24725.1"/>
    </source>
</evidence>